<keyword evidence="6" id="KW-1185">Reference proteome</keyword>
<dbReference type="Gene3D" id="3.40.50.2000">
    <property type="entry name" value="Glycogen Phosphorylase B"/>
    <property type="match status" value="1"/>
</dbReference>
<feature type="compositionally biased region" description="Polar residues" evidence="2">
    <location>
        <begin position="8"/>
        <end position="17"/>
    </location>
</feature>
<dbReference type="InterPro" id="IPR001173">
    <property type="entry name" value="Glyco_trans_2-like"/>
</dbReference>
<feature type="region of interest" description="Disordered" evidence="2">
    <location>
        <begin position="1"/>
        <end position="22"/>
    </location>
</feature>
<evidence type="ECO:0000259" key="4">
    <source>
        <dbReference type="Pfam" id="PF00535"/>
    </source>
</evidence>
<gene>
    <name evidence="5" type="ORF">C6569_10895</name>
</gene>
<dbReference type="PANTHER" id="PTHR43179:SF7">
    <property type="entry name" value="RHAMNOSYLTRANSFERASE WBBL"/>
    <property type="match status" value="1"/>
</dbReference>
<protein>
    <recommendedName>
        <fullName evidence="7">Glycosyltransferase 2-like domain-containing protein</fullName>
    </recommendedName>
</protein>
<evidence type="ECO:0000313" key="5">
    <source>
        <dbReference type="EMBL" id="AVO45531.1"/>
    </source>
</evidence>
<evidence type="ECO:0000313" key="6">
    <source>
        <dbReference type="Proteomes" id="UP000237889"/>
    </source>
</evidence>
<evidence type="ECO:0000256" key="2">
    <source>
        <dbReference type="SAM" id="MobiDB-lite"/>
    </source>
</evidence>
<dbReference type="Pfam" id="PF00534">
    <property type="entry name" value="Glycos_transf_1"/>
    <property type="match status" value="1"/>
</dbReference>
<dbReference type="EMBL" id="CP027668">
    <property type="protein sequence ID" value="AVO45531.1"/>
    <property type="molecule type" value="Genomic_DNA"/>
</dbReference>
<dbReference type="Gene3D" id="3.40.50.300">
    <property type="entry name" value="P-loop containing nucleotide triphosphate hydrolases"/>
    <property type="match status" value="1"/>
</dbReference>
<feature type="coiled-coil region" evidence="1">
    <location>
        <begin position="311"/>
        <end position="338"/>
    </location>
</feature>
<dbReference type="InterPro" id="IPR029044">
    <property type="entry name" value="Nucleotide-diphossugar_trans"/>
</dbReference>
<name>A0A2S0NC74_9HYPH</name>
<evidence type="ECO:0000256" key="1">
    <source>
        <dbReference type="SAM" id="Coils"/>
    </source>
</evidence>
<keyword evidence="1" id="KW-0175">Coiled coil</keyword>
<dbReference type="InterPro" id="IPR041693">
    <property type="entry name" value="Glyco_trans_4_5"/>
</dbReference>
<dbReference type="KEGG" id="phr:C6569_10895"/>
<dbReference type="CDD" id="cd04184">
    <property type="entry name" value="GT2_RfbC_Mx_like"/>
    <property type="match status" value="1"/>
</dbReference>
<dbReference type="Gene3D" id="3.90.550.10">
    <property type="entry name" value="Spore Coat Polysaccharide Biosynthesis Protein SpsA, Chain A"/>
    <property type="match status" value="2"/>
</dbReference>
<feature type="coiled-coil region" evidence="1">
    <location>
        <begin position="381"/>
        <end position="408"/>
    </location>
</feature>
<dbReference type="InterPro" id="IPR027417">
    <property type="entry name" value="P-loop_NTPase"/>
</dbReference>
<dbReference type="InterPro" id="IPR001296">
    <property type="entry name" value="Glyco_trans_1"/>
</dbReference>
<dbReference type="SUPFAM" id="SSF52540">
    <property type="entry name" value="P-loop containing nucleoside triphosphate hydrolases"/>
    <property type="match status" value="1"/>
</dbReference>
<evidence type="ECO:0000259" key="3">
    <source>
        <dbReference type="Pfam" id="PF00534"/>
    </source>
</evidence>
<dbReference type="SUPFAM" id="SSF53756">
    <property type="entry name" value="UDP-Glycosyltransferase/glycogen phosphorylase"/>
    <property type="match status" value="1"/>
</dbReference>
<dbReference type="GO" id="GO:0016757">
    <property type="term" value="F:glycosyltransferase activity"/>
    <property type="evidence" value="ECO:0007669"/>
    <property type="project" value="UniProtKB-KW"/>
</dbReference>
<dbReference type="PANTHER" id="PTHR43179">
    <property type="entry name" value="RHAMNOSYLTRANSFERASE WBBL"/>
    <property type="match status" value="1"/>
</dbReference>
<evidence type="ECO:0008006" key="7">
    <source>
        <dbReference type="Google" id="ProtNLM"/>
    </source>
</evidence>
<feature type="coiled-coil region" evidence="1">
    <location>
        <begin position="536"/>
        <end position="563"/>
    </location>
</feature>
<dbReference type="SUPFAM" id="SSF53448">
    <property type="entry name" value="Nucleotide-diphospho-sugar transferases"/>
    <property type="match status" value="2"/>
</dbReference>
<dbReference type="RefSeq" id="WP_106748872.1">
    <property type="nucleotide sequence ID" value="NZ_CP027668.1"/>
</dbReference>
<feature type="domain" description="Glycosyl transferase family 1" evidence="3">
    <location>
        <begin position="1483"/>
        <end position="1644"/>
    </location>
</feature>
<proteinExistence type="predicted"/>
<dbReference type="Pfam" id="PF16994">
    <property type="entry name" value="Glyco_trans_4_5"/>
    <property type="match status" value="1"/>
</dbReference>
<reference evidence="5 6" key="1">
    <citation type="submission" date="2018-03" db="EMBL/GenBank/DDBJ databases">
        <title>Genome sequencing of Phreatobacter sp.</title>
        <authorList>
            <person name="Kim S.-J."/>
            <person name="Heo J."/>
            <person name="Kwon S.-W."/>
        </authorList>
    </citation>
    <scope>NUCLEOTIDE SEQUENCE [LARGE SCALE GENOMIC DNA]</scope>
    <source>
        <strain evidence="5 6">S-12</strain>
    </source>
</reference>
<sequence length="1672" mass="183238">MVNRLQKPPSSRSTTGTRAKRQGILVLGMHRSGTSSLSGTLVKLGVSPPKTLMQGKHDNPKGHWESEVLAAFHDELLASAGSRWDDWRPFRADWFDTPLADAFKVRAKVLLKEEFGRSPVFVLKDPRICRFARFWLEVFEEEGIEAKIVLPLRSPLEVAQSHRTRDGFPIQKGLLLWLRHVLDAEATSRDLPRGVFEWPALLKDWRAVAMRLETSLGTRWPAMTDLSAIEVDRFLARDLKHESVPEAELVTHPQLHAWIIEAYEALRELARNPASNSARATLDTIRDRFDDAARFFGGALAEIEVAYSEAEAMLRVEREAAARAAAELRQELDGVASREHQAQAALQALQEHQAAKVEEVERLTVLVDTTRAGAEQVEAAIRAEMTAAIDAERQARAAEAEAREAAILALVAERDAKIEEVARLTEVIEAMPAEASRTEAALRQDYESILDSERQARAAEAAAYAASLAALEAERDAKAAEVASISTLLDTTRASAEEALAIVRRDLETLLDSEREARTADAAAHAAAIEALSSDRDAKVEDIARLSELIETLTREAHDAQARLRLEFETALADERQVRDAVQEKAAVELAREQQRSHAVAAELAAMRAALDGLQAVSRLRDDEVNRLTAQLGLLRTETEAMGRAYETSTSWKLTKPLRAIKSFVDRGARAVSGTSSLVQEVGGAGSAMGLLTRKVTELGPRGALARARAQLRRIHQGAPAAANDPGSVAPAPPPVHQEPVIASPHGDHPLNQRYRMLQEDAQRRFSADSGTVPGSAGQGERIAILMPVYKVPVQFLRRTIDSVINQTHGNWELCIVDDFSQDEDIAAALADYAARDSRIKVSFASKNLGIAGASNMALSMIESRYFCLLDHDDLLTCDALECFARTLIDAPGTDVIYSDECKIDENDVVQDVFVKPDWDPFLLHNSMYIGHLTLYRTEIVRNIGGFRSDYDLSQDYDLALRVTEAHNAIIHLQKVLYGWRMIPQSAASGGKPHARITNIAALQDAMNRRGWAGSAVALPAANRVVRDRSLMHQKVGIIIPSDNVERIVASIASIRSGTTYAAYEIVVVTNSPDIRKLQARVDAAAPVKFVPYDLPFNFSDKCNRGAEATDADVYVFYNDDVRVKTADWVESLLDYVVDPEVGAVGPKLLYENHTIQHAGMVTGVRGLFGTAFHVLNGDSSAYFNFIQSVRQVSNICGACLAMRKEVFWDIGGFDGIDFPIAHSDGDLCFKVRAAGLACVYTPHAELFHIGHVSIGETKKAGASKPKPKTKVDIKTLKKWPEFISYDPFFHPQMAGILYHDSQQDYQLLPPVGAEPRTRADGRDILLVFHDLTNSGAPRVLFEVAVALVQEGHFVVAVSPADGPYAAKLRANGVFVIIDQLILSGHPSVHAFVRNFDAMVANTVVAWPIVAQCAAEVETYWYIHESRLVSDICAENPEIANVFKAPKQVWATCERVRAAVAPYRPDVTVNEIGLFVSPPKPARRKKTNSVVVAVVGSIEERKGQDLAIAALDIVRQQHGGDIALRIVGRTLDPHFHKEILRLAGGRPDVTFVGALSPEGALEEIGAADILLIPSRDEPFSLVGAEAMALGKVVVLGPEVGLAAYLKDGANGFVATSGSPHDLAGALSRALQSRRQWAGIGRAARSTFDRYFTLEQLRKRMRDALARVPSEAA</sequence>
<accession>A0A2S0NC74</accession>
<dbReference type="OrthoDB" id="9783791at2"/>
<feature type="domain" description="Glycosyltransferase 2-like" evidence="4">
    <location>
        <begin position="785"/>
        <end position="943"/>
    </location>
</feature>
<dbReference type="CDD" id="cd03801">
    <property type="entry name" value="GT4_PimA-like"/>
    <property type="match status" value="1"/>
</dbReference>
<feature type="region of interest" description="Disordered" evidence="2">
    <location>
        <begin position="716"/>
        <end position="751"/>
    </location>
</feature>
<dbReference type="Pfam" id="PF00535">
    <property type="entry name" value="Glycos_transf_2"/>
    <property type="match status" value="2"/>
</dbReference>
<dbReference type="Proteomes" id="UP000237889">
    <property type="component" value="Chromosome"/>
</dbReference>
<feature type="domain" description="Glycosyltransferase 2-like" evidence="4">
    <location>
        <begin position="1038"/>
        <end position="1211"/>
    </location>
</feature>
<organism evidence="5 6">
    <name type="scientific">Phreatobacter cathodiphilus</name>
    <dbReference type="NCBI Taxonomy" id="1868589"/>
    <lineage>
        <taxon>Bacteria</taxon>
        <taxon>Pseudomonadati</taxon>
        <taxon>Pseudomonadota</taxon>
        <taxon>Alphaproteobacteria</taxon>
        <taxon>Hyphomicrobiales</taxon>
        <taxon>Phreatobacteraceae</taxon>
        <taxon>Phreatobacter</taxon>
    </lineage>
</organism>